<comment type="caution">
    <text evidence="2">The sequence shown here is derived from an EMBL/GenBank/DDBJ whole genome shotgun (WGS) entry which is preliminary data.</text>
</comment>
<dbReference type="AlphaFoldDB" id="A0A371WYJ1"/>
<gene>
    <name evidence="2" type="ORF">DYI37_18290</name>
</gene>
<reference evidence="2 3" key="1">
    <citation type="submission" date="2018-08" db="EMBL/GenBank/DDBJ databases">
        <title>Fulvimarina sp. 85, whole genome shotgun sequence.</title>
        <authorList>
            <person name="Tuo L."/>
        </authorList>
    </citation>
    <scope>NUCLEOTIDE SEQUENCE [LARGE SCALE GENOMIC DNA]</scope>
    <source>
        <strain evidence="2 3">85</strain>
    </source>
</reference>
<feature type="region of interest" description="Disordered" evidence="1">
    <location>
        <begin position="1"/>
        <end position="22"/>
    </location>
</feature>
<dbReference type="Proteomes" id="UP000264310">
    <property type="component" value="Unassembled WGS sequence"/>
</dbReference>
<keyword evidence="3" id="KW-1185">Reference proteome</keyword>
<proteinExistence type="predicted"/>
<evidence type="ECO:0000313" key="2">
    <source>
        <dbReference type="EMBL" id="RFC62032.1"/>
    </source>
</evidence>
<dbReference type="OrthoDB" id="8455269at2"/>
<protein>
    <submittedName>
        <fullName evidence="2">Uncharacterized protein</fullName>
    </submittedName>
</protein>
<evidence type="ECO:0000256" key="1">
    <source>
        <dbReference type="SAM" id="MobiDB-lite"/>
    </source>
</evidence>
<dbReference type="EMBL" id="QURL01000010">
    <property type="protein sequence ID" value="RFC62032.1"/>
    <property type="molecule type" value="Genomic_DNA"/>
</dbReference>
<evidence type="ECO:0000313" key="3">
    <source>
        <dbReference type="Proteomes" id="UP000264310"/>
    </source>
</evidence>
<organism evidence="2 3">
    <name type="scientific">Fulvimarina endophytica</name>
    <dbReference type="NCBI Taxonomy" id="2293836"/>
    <lineage>
        <taxon>Bacteria</taxon>
        <taxon>Pseudomonadati</taxon>
        <taxon>Pseudomonadota</taxon>
        <taxon>Alphaproteobacteria</taxon>
        <taxon>Hyphomicrobiales</taxon>
        <taxon>Aurantimonadaceae</taxon>
        <taxon>Fulvimarina</taxon>
    </lineage>
</organism>
<accession>A0A371WYJ1</accession>
<name>A0A371WYJ1_9HYPH</name>
<sequence>MEGSVVTRATTQSRSGRRGRTVKFGDVTVTAPAPSATAVKHNVERSTEALERLARRFARPGVSIRARKDVPLFSLDSEDPDVMVRTMNGRTERGHMVDGSFHAID</sequence>